<name>A0A4U0WPP9_9PEZI</name>
<gene>
    <name evidence="2" type="ORF">B0A49_10193</name>
</gene>
<evidence type="ECO:0000256" key="1">
    <source>
        <dbReference type="SAM" id="MobiDB-lite"/>
    </source>
</evidence>
<reference evidence="2 3" key="1">
    <citation type="submission" date="2017-03" db="EMBL/GenBank/DDBJ databases">
        <title>Genomes of endolithic fungi from Antarctica.</title>
        <authorList>
            <person name="Coleine C."/>
            <person name="Masonjones S."/>
            <person name="Stajich J.E."/>
        </authorList>
    </citation>
    <scope>NUCLEOTIDE SEQUENCE [LARGE SCALE GENOMIC DNA]</scope>
    <source>
        <strain evidence="2 3">CCFEE 5187</strain>
    </source>
</reference>
<evidence type="ECO:0000313" key="3">
    <source>
        <dbReference type="Proteomes" id="UP000308768"/>
    </source>
</evidence>
<comment type="caution">
    <text evidence="2">The sequence shown here is derived from an EMBL/GenBank/DDBJ whole genome shotgun (WGS) entry which is preliminary data.</text>
</comment>
<protein>
    <submittedName>
        <fullName evidence="2">Uncharacterized protein</fullName>
    </submittedName>
</protein>
<feature type="region of interest" description="Disordered" evidence="1">
    <location>
        <begin position="228"/>
        <end position="265"/>
    </location>
</feature>
<feature type="compositionally biased region" description="Low complexity" evidence="1">
    <location>
        <begin position="342"/>
        <end position="354"/>
    </location>
</feature>
<feature type="region of interest" description="Disordered" evidence="1">
    <location>
        <begin position="277"/>
        <end position="376"/>
    </location>
</feature>
<organism evidence="2 3">
    <name type="scientific">Cryomyces minteri</name>
    <dbReference type="NCBI Taxonomy" id="331657"/>
    <lineage>
        <taxon>Eukaryota</taxon>
        <taxon>Fungi</taxon>
        <taxon>Dikarya</taxon>
        <taxon>Ascomycota</taxon>
        <taxon>Pezizomycotina</taxon>
        <taxon>Dothideomycetes</taxon>
        <taxon>Dothideomycetes incertae sedis</taxon>
        <taxon>Cryomyces</taxon>
    </lineage>
</organism>
<feature type="compositionally biased region" description="Low complexity" evidence="1">
    <location>
        <begin position="232"/>
        <end position="246"/>
    </location>
</feature>
<evidence type="ECO:0000313" key="2">
    <source>
        <dbReference type="EMBL" id="TKA63605.1"/>
    </source>
</evidence>
<feature type="compositionally biased region" description="Basic and acidic residues" evidence="1">
    <location>
        <begin position="355"/>
        <end position="376"/>
    </location>
</feature>
<accession>A0A4U0WPP9</accession>
<dbReference type="OrthoDB" id="436496at2759"/>
<dbReference type="Proteomes" id="UP000308768">
    <property type="component" value="Unassembled WGS sequence"/>
</dbReference>
<dbReference type="EMBL" id="NAJN01001378">
    <property type="protein sequence ID" value="TKA63605.1"/>
    <property type="molecule type" value="Genomic_DNA"/>
</dbReference>
<keyword evidence="3" id="KW-1185">Reference proteome</keyword>
<proteinExistence type="predicted"/>
<dbReference type="AlphaFoldDB" id="A0A4U0WPP9"/>
<sequence>MPTYRRINVELRSQFGILTIPEYAPPDHQPSLRDSSSSTASVYIPIYPSSQFWICYSISPPHPPTSYFYFKFYINNNHVVSWGCGKEDDYRGKTMFGLFDSGESWQGHRGLERRALFFPRMESGNEEEMPGADEDYFEIKVFRSSARKRIAKVAGEYKEEEPRANARRGIDLLKAGHVRKRDPQRYYKYALVDPVDQPFATFRYYYRTLAQLERLGISVNRVRSASRATWVSSSDSASENDSLGSSTADESSPGKDPSPMPDNQNIRDMFTQLRRLSMPSPNTLLPSSSRREPSSPTNNMPGAFVSTPDEETASQREWLVRTPSPVKSDLKNVTHPSPPPASMRTRTSSSGLLRRVVDRAIRRRAESKAGDGEEPE</sequence>
<dbReference type="STRING" id="331657.A0A4U0WPP9"/>